<proteinExistence type="inferred from homology"/>
<evidence type="ECO:0000256" key="7">
    <source>
        <dbReference type="ARBA" id="ARBA00022806"/>
    </source>
</evidence>
<dbReference type="InterPro" id="IPR058768">
    <property type="entry name" value="MCM9_N"/>
</dbReference>
<dbReference type="EC" id="3.6.4.12" evidence="3"/>
<dbReference type="InterPro" id="IPR041562">
    <property type="entry name" value="MCM_lid"/>
</dbReference>
<dbReference type="CDD" id="cd17760">
    <property type="entry name" value="MCM9"/>
    <property type="match status" value="1"/>
</dbReference>
<keyword evidence="6" id="KW-0378">Hydrolase</keyword>
<evidence type="ECO:0000256" key="16">
    <source>
        <dbReference type="SAM" id="MobiDB-lite"/>
    </source>
</evidence>
<gene>
    <name evidence="18" type="ORF">SNE40_002092</name>
</gene>
<evidence type="ECO:0000256" key="8">
    <source>
        <dbReference type="ARBA" id="ARBA00022840"/>
    </source>
</evidence>
<dbReference type="InterPro" id="IPR012340">
    <property type="entry name" value="NA-bd_OB-fold"/>
</dbReference>
<evidence type="ECO:0000313" key="19">
    <source>
        <dbReference type="Proteomes" id="UP001347796"/>
    </source>
</evidence>
<comment type="caution">
    <text evidence="18">The sequence shown here is derived from an EMBL/GenBank/DDBJ whole genome shotgun (WGS) entry which is preliminary data.</text>
</comment>
<evidence type="ECO:0000256" key="15">
    <source>
        <dbReference type="RuleBase" id="RU004070"/>
    </source>
</evidence>
<feature type="region of interest" description="Disordered" evidence="16">
    <location>
        <begin position="868"/>
        <end position="921"/>
    </location>
</feature>
<keyword evidence="5" id="KW-0227">DNA damage</keyword>
<dbReference type="SUPFAM" id="SSF52540">
    <property type="entry name" value="P-loop containing nucleoside triphosphate hydrolases"/>
    <property type="match status" value="1"/>
</dbReference>
<dbReference type="InterPro" id="IPR001208">
    <property type="entry name" value="MCM_dom"/>
</dbReference>
<evidence type="ECO:0000256" key="10">
    <source>
        <dbReference type="ARBA" id="ARBA00023204"/>
    </source>
</evidence>
<reference evidence="18 19" key="1">
    <citation type="submission" date="2024-01" db="EMBL/GenBank/DDBJ databases">
        <title>The genome of the rayed Mediterranean limpet Patella caerulea (Linnaeus, 1758).</title>
        <authorList>
            <person name="Anh-Thu Weber A."/>
            <person name="Halstead-Nussloch G."/>
        </authorList>
    </citation>
    <scope>NUCLEOTIDE SEQUENCE [LARGE SCALE GENOMIC DNA]</scope>
    <source>
        <strain evidence="18">AATW-2023a</strain>
        <tissue evidence="18">Whole specimen</tissue>
    </source>
</reference>
<dbReference type="PRINTS" id="PR01657">
    <property type="entry name" value="MCMFAMILY"/>
</dbReference>
<keyword evidence="10" id="KW-0234">DNA repair</keyword>
<keyword evidence="19" id="KW-1185">Reference proteome</keyword>
<dbReference type="Pfam" id="PF00493">
    <property type="entry name" value="MCM"/>
    <property type="match status" value="1"/>
</dbReference>
<evidence type="ECO:0000256" key="4">
    <source>
        <dbReference type="ARBA" id="ARBA00022741"/>
    </source>
</evidence>
<dbReference type="GO" id="GO:0016787">
    <property type="term" value="F:hydrolase activity"/>
    <property type="evidence" value="ECO:0007669"/>
    <property type="project" value="UniProtKB-KW"/>
</dbReference>
<protein>
    <recommendedName>
        <fullName evidence="12">DNA helicase MCM9</fullName>
        <ecNumber evidence="3">3.6.4.12</ecNumber>
    </recommendedName>
    <alternativeName>
        <fullName evidence="13">Minichromosome maintenance 9</fullName>
    </alternativeName>
</protein>
<evidence type="ECO:0000256" key="1">
    <source>
        <dbReference type="ARBA" id="ARBA00004123"/>
    </source>
</evidence>
<dbReference type="GO" id="GO:0003697">
    <property type="term" value="F:single-stranded DNA binding"/>
    <property type="evidence" value="ECO:0007669"/>
    <property type="project" value="TreeGrafter"/>
</dbReference>
<dbReference type="Gene3D" id="3.40.50.300">
    <property type="entry name" value="P-loop containing nucleotide triphosphate hydrolases"/>
    <property type="match status" value="1"/>
</dbReference>
<dbReference type="Pfam" id="PF17855">
    <property type="entry name" value="MCM_lid"/>
    <property type="match status" value="1"/>
</dbReference>
<evidence type="ECO:0000256" key="9">
    <source>
        <dbReference type="ARBA" id="ARBA00023125"/>
    </source>
</evidence>
<dbReference type="InterPro" id="IPR031327">
    <property type="entry name" value="MCM"/>
</dbReference>
<dbReference type="EMBL" id="JAZGQO010000002">
    <property type="protein sequence ID" value="KAK6190166.1"/>
    <property type="molecule type" value="Genomic_DNA"/>
</dbReference>
<dbReference type="PROSITE" id="PS50051">
    <property type="entry name" value="MCM_2"/>
    <property type="match status" value="1"/>
</dbReference>
<evidence type="ECO:0000256" key="6">
    <source>
        <dbReference type="ARBA" id="ARBA00022801"/>
    </source>
</evidence>
<dbReference type="GO" id="GO:0005634">
    <property type="term" value="C:nucleus"/>
    <property type="evidence" value="ECO:0007669"/>
    <property type="project" value="UniProtKB-SubCell"/>
</dbReference>
<keyword evidence="7" id="KW-0347">Helicase</keyword>
<evidence type="ECO:0000256" key="13">
    <source>
        <dbReference type="ARBA" id="ARBA00042301"/>
    </source>
</evidence>
<evidence type="ECO:0000256" key="11">
    <source>
        <dbReference type="ARBA" id="ARBA00023242"/>
    </source>
</evidence>
<feature type="region of interest" description="Disordered" evidence="16">
    <location>
        <begin position="1209"/>
        <end position="1253"/>
    </location>
</feature>
<dbReference type="PANTHER" id="PTHR11630:SF48">
    <property type="entry name" value="DNA HELICASE MCM9"/>
    <property type="match status" value="1"/>
</dbReference>
<evidence type="ECO:0000313" key="18">
    <source>
        <dbReference type="EMBL" id="KAK6190166.1"/>
    </source>
</evidence>
<dbReference type="Pfam" id="PF26066">
    <property type="entry name" value="MCM9_N"/>
    <property type="match status" value="1"/>
</dbReference>
<evidence type="ECO:0000256" key="5">
    <source>
        <dbReference type="ARBA" id="ARBA00022763"/>
    </source>
</evidence>
<evidence type="ECO:0000256" key="3">
    <source>
        <dbReference type="ARBA" id="ARBA00012551"/>
    </source>
</evidence>
<feature type="compositionally biased region" description="Basic and acidic residues" evidence="16">
    <location>
        <begin position="660"/>
        <end position="670"/>
    </location>
</feature>
<dbReference type="GO" id="GO:0017116">
    <property type="term" value="F:single-stranded DNA helicase activity"/>
    <property type="evidence" value="ECO:0007669"/>
    <property type="project" value="TreeGrafter"/>
</dbReference>
<dbReference type="SUPFAM" id="SSF50249">
    <property type="entry name" value="Nucleic acid-binding proteins"/>
    <property type="match status" value="1"/>
</dbReference>
<evidence type="ECO:0000256" key="2">
    <source>
        <dbReference type="ARBA" id="ARBA00008010"/>
    </source>
</evidence>
<feature type="compositionally biased region" description="Basic and acidic residues" evidence="16">
    <location>
        <begin position="702"/>
        <end position="712"/>
    </location>
</feature>
<dbReference type="InterPro" id="IPR033762">
    <property type="entry name" value="MCM_OB"/>
</dbReference>
<organism evidence="18 19">
    <name type="scientific">Patella caerulea</name>
    <name type="common">Rayed Mediterranean limpet</name>
    <dbReference type="NCBI Taxonomy" id="87958"/>
    <lineage>
        <taxon>Eukaryota</taxon>
        <taxon>Metazoa</taxon>
        <taxon>Spiralia</taxon>
        <taxon>Lophotrochozoa</taxon>
        <taxon>Mollusca</taxon>
        <taxon>Gastropoda</taxon>
        <taxon>Patellogastropoda</taxon>
        <taxon>Patelloidea</taxon>
        <taxon>Patellidae</taxon>
        <taxon>Patella</taxon>
    </lineage>
</organism>
<comment type="similarity">
    <text evidence="2 15">Belongs to the MCM family.</text>
</comment>
<dbReference type="SMART" id="SM00382">
    <property type="entry name" value="AAA"/>
    <property type="match status" value="1"/>
</dbReference>
<dbReference type="Gene3D" id="2.40.50.140">
    <property type="entry name" value="Nucleic acid-binding proteins"/>
    <property type="match status" value="1"/>
</dbReference>
<feature type="compositionally biased region" description="Polar residues" evidence="16">
    <location>
        <begin position="671"/>
        <end position="686"/>
    </location>
</feature>
<keyword evidence="4 15" id="KW-0547">Nucleotide-binding</keyword>
<evidence type="ECO:0000256" key="12">
    <source>
        <dbReference type="ARBA" id="ARBA00041085"/>
    </source>
</evidence>
<dbReference type="FunFam" id="3.40.50.300:FF:000671">
    <property type="entry name" value="DNA helicase MCM9 isoform X1"/>
    <property type="match status" value="1"/>
</dbReference>
<comment type="subcellular location">
    <subcellularLocation>
        <location evidence="1">Nucleus</location>
    </subcellularLocation>
</comment>
<dbReference type="Pfam" id="PF17207">
    <property type="entry name" value="MCM_OB"/>
    <property type="match status" value="1"/>
</dbReference>
<name>A0AAN8K735_PATCE</name>
<feature type="region of interest" description="Disordered" evidence="16">
    <location>
        <begin position="660"/>
        <end position="739"/>
    </location>
</feature>
<dbReference type="GO" id="GO:0042555">
    <property type="term" value="C:MCM complex"/>
    <property type="evidence" value="ECO:0007669"/>
    <property type="project" value="TreeGrafter"/>
</dbReference>
<feature type="compositionally biased region" description="Polar residues" evidence="16">
    <location>
        <begin position="891"/>
        <end position="900"/>
    </location>
</feature>
<feature type="region of interest" description="Disordered" evidence="16">
    <location>
        <begin position="756"/>
        <end position="806"/>
    </location>
</feature>
<accession>A0AAN8K735</accession>
<sequence length="1301" mass="144670">MTSERVREDEKLKYIEIVKIYAIDVHRAELITIVQDEDDEEHYSISIDALTLFESNMAICDVLLSSPLLILPLFDVALIEAQQHIIRDMTDPTLTVKKNVHARIMALPVCPELTRTTLPKTADIGSFLSITGTVIRTTLVRVLEFEKDYSCNKCRTMVTAKSDFEKYYTLSKPTKCINEACNGTNFTPINDRVSSPQKCRNYQEIKIQEQVQKLTMGTIPRSMWIVLEDDLVDCCKAGDDVTVCGTVRRRWKNLTMEVRCNIDIVLHANHVLVTNEQKNNILITQELKSEISEFWQDHVNSPLTARNKILASFCPQVYGLYVVKLAVAVCLAGGVQREDESGSKVRGEAHLLLVGDPGTGKSQFLKYAAKITPRSVLTTGIGCTSAGLTVTAVKDSGEWQLEAGALVLADSGLCCIDEFNSIKEHDKASIHEAMEQQTISVAKAGLVCKLSTKTTILAATNPKGQYDPEQSICVNVALASPLLSRFDLVLVLLDSQNEDWDRMVSSYILENKTIGAQVNTKHLWSMDKMQAYLALIKTLVPTLTEGSTRVLQAYYRAQRGADNRNAARTTMRLLQSMIRLAQAHARLMFRDEVLVQDAVVAVTLMESSMQGAALLGGVNALHTAFPDQAEEEYLLQAEMILKRLDLQDLLKTELEEIKRLADRRQQENNTDRPGNSPKSNPGYQTSEPHREHGSNILNVSNNDHDDHADDRNNSIGDNVTKMSDEKESPSYSPNESLALDSSALSDLLDFSKDDIMEESTPKKTGKKKSCPETNSVGRKKHDFVPIFTNGPIVKSNSDMNTPSRDSNENLLTEAIQKRKSKEVYLTGQSDDSKLLDTTNTSASKLIYVRDTTKKLPKKPKINMAAKLSAKMNSSLSKSDSSKTKDSTFKNPSCTSVSMTRNELHDTSAESEPIKSHNTSLSKVSPKTISKLNKFAFTEQEKKTNPPAKVTNIEFDTSVDLSESLLSGNLWAWADQHRNTDNNKANLKRKSTENLFETSMVDDNDNISNIESPELPDAQIVPVKSHLDGNHSNLLVNTNKNDSEKNENFGCDGTNINFAMKILSKSNSDKCGGDSKIKGSLNHKQVEHKNVNENKHLASQDLSLNLSSDEEGDIFSNTLTKKAPKRESRMLEEPNMTAGLFSQKSVTQSQTFKSQSNFTLPCIGPTPPNSQNEPILHESVNKSAQPLLNSDKSLNSVKLTQKVYQFKNRSSPIISKSGDLNQNSIRSDNNQSQSKKMTLNSNDNTAKYPSPRLNNNSVSLVCGSTIGIKPQKSQVMFTIDNDDDEDFDLDLHFNPSKKKKVF</sequence>
<feature type="compositionally biased region" description="Low complexity" evidence="16">
    <location>
        <begin position="868"/>
        <end position="878"/>
    </location>
</feature>
<dbReference type="GO" id="GO:0000724">
    <property type="term" value="P:double-strand break repair via homologous recombination"/>
    <property type="evidence" value="ECO:0007669"/>
    <property type="project" value="TreeGrafter"/>
</dbReference>
<dbReference type="SMART" id="SM00350">
    <property type="entry name" value="MCM"/>
    <property type="match status" value="1"/>
</dbReference>
<dbReference type="InterPro" id="IPR003593">
    <property type="entry name" value="AAA+_ATPase"/>
</dbReference>
<keyword evidence="8 15" id="KW-0067">ATP-binding</keyword>
<feature type="compositionally biased region" description="Basic and acidic residues" evidence="16">
    <location>
        <begin position="901"/>
        <end position="914"/>
    </location>
</feature>
<evidence type="ECO:0000259" key="17">
    <source>
        <dbReference type="PROSITE" id="PS50051"/>
    </source>
</evidence>
<dbReference type="InterPro" id="IPR027417">
    <property type="entry name" value="P-loop_NTPase"/>
</dbReference>
<keyword evidence="11" id="KW-0539">Nucleus</keyword>
<dbReference type="PANTHER" id="PTHR11630">
    <property type="entry name" value="DNA REPLICATION LICENSING FACTOR MCM FAMILY MEMBER"/>
    <property type="match status" value="1"/>
</dbReference>
<dbReference type="GO" id="GO:0005524">
    <property type="term" value="F:ATP binding"/>
    <property type="evidence" value="ECO:0007669"/>
    <property type="project" value="UniProtKB-KW"/>
</dbReference>
<feature type="compositionally biased region" description="Polar residues" evidence="16">
    <location>
        <begin position="794"/>
        <end position="806"/>
    </location>
</feature>
<evidence type="ECO:0000256" key="14">
    <source>
        <dbReference type="ARBA" id="ARBA00047995"/>
    </source>
</evidence>
<comment type="catalytic activity">
    <reaction evidence="14">
        <text>ATP + H2O = ADP + phosphate + H(+)</text>
        <dbReference type="Rhea" id="RHEA:13065"/>
        <dbReference type="ChEBI" id="CHEBI:15377"/>
        <dbReference type="ChEBI" id="CHEBI:15378"/>
        <dbReference type="ChEBI" id="CHEBI:30616"/>
        <dbReference type="ChEBI" id="CHEBI:43474"/>
        <dbReference type="ChEBI" id="CHEBI:456216"/>
        <dbReference type="EC" id="3.6.4.12"/>
    </reaction>
</comment>
<dbReference type="Proteomes" id="UP001347796">
    <property type="component" value="Unassembled WGS sequence"/>
</dbReference>
<keyword evidence="9 15" id="KW-0238">DNA-binding</keyword>
<feature type="domain" description="MCM C-terminal AAA(+) ATPase" evidence="17">
    <location>
        <begin position="305"/>
        <end position="508"/>
    </location>
</feature>